<dbReference type="AlphaFoldDB" id="A0ABD0NGB5"/>
<dbReference type="EMBL" id="JAMKFB020000022">
    <property type="protein sequence ID" value="KAL0160141.1"/>
    <property type="molecule type" value="Genomic_DNA"/>
</dbReference>
<gene>
    <name evidence="1" type="ORF">M9458_043866</name>
</gene>
<organism evidence="1 2">
    <name type="scientific">Cirrhinus mrigala</name>
    <name type="common">Mrigala</name>
    <dbReference type="NCBI Taxonomy" id="683832"/>
    <lineage>
        <taxon>Eukaryota</taxon>
        <taxon>Metazoa</taxon>
        <taxon>Chordata</taxon>
        <taxon>Craniata</taxon>
        <taxon>Vertebrata</taxon>
        <taxon>Euteleostomi</taxon>
        <taxon>Actinopterygii</taxon>
        <taxon>Neopterygii</taxon>
        <taxon>Teleostei</taxon>
        <taxon>Ostariophysi</taxon>
        <taxon>Cypriniformes</taxon>
        <taxon>Cyprinidae</taxon>
        <taxon>Labeoninae</taxon>
        <taxon>Labeonini</taxon>
        <taxon>Cirrhinus</taxon>
    </lineage>
</organism>
<proteinExistence type="predicted"/>
<protein>
    <submittedName>
        <fullName evidence="1">Uncharacterized protein</fullName>
    </submittedName>
</protein>
<evidence type="ECO:0000313" key="1">
    <source>
        <dbReference type="EMBL" id="KAL0160141.1"/>
    </source>
</evidence>
<feature type="non-terminal residue" evidence="1">
    <location>
        <position position="1"/>
    </location>
</feature>
<comment type="caution">
    <text evidence="1">The sequence shown here is derived from an EMBL/GenBank/DDBJ whole genome shotgun (WGS) entry which is preliminary data.</text>
</comment>
<name>A0ABD0NGB5_CIRMR</name>
<sequence length="49" mass="5348">GKQKGRIKQISSTSFEISWNSVEGDQCSGIIWDSFSARCKPQDGVGNSQ</sequence>
<feature type="non-terminal residue" evidence="1">
    <location>
        <position position="49"/>
    </location>
</feature>
<keyword evidence="2" id="KW-1185">Reference proteome</keyword>
<evidence type="ECO:0000313" key="2">
    <source>
        <dbReference type="Proteomes" id="UP001529510"/>
    </source>
</evidence>
<dbReference type="Proteomes" id="UP001529510">
    <property type="component" value="Unassembled WGS sequence"/>
</dbReference>
<reference evidence="1 2" key="1">
    <citation type="submission" date="2024-05" db="EMBL/GenBank/DDBJ databases">
        <title>Genome sequencing and assembly of Indian major carp, Cirrhinus mrigala (Hamilton, 1822).</title>
        <authorList>
            <person name="Mohindra V."/>
            <person name="Chowdhury L.M."/>
            <person name="Lal K."/>
            <person name="Jena J.K."/>
        </authorList>
    </citation>
    <scope>NUCLEOTIDE SEQUENCE [LARGE SCALE GENOMIC DNA]</scope>
    <source>
        <strain evidence="1">CM1030</strain>
        <tissue evidence="1">Blood</tissue>
    </source>
</reference>
<accession>A0ABD0NGB5</accession>